<feature type="signal peptide" evidence="1">
    <location>
        <begin position="1"/>
        <end position="23"/>
    </location>
</feature>
<organism evidence="2 3">
    <name type="scientific">Trichogramma kaykai</name>
    <dbReference type="NCBI Taxonomy" id="54128"/>
    <lineage>
        <taxon>Eukaryota</taxon>
        <taxon>Metazoa</taxon>
        <taxon>Ecdysozoa</taxon>
        <taxon>Arthropoda</taxon>
        <taxon>Hexapoda</taxon>
        <taxon>Insecta</taxon>
        <taxon>Pterygota</taxon>
        <taxon>Neoptera</taxon>
        <taxon>Endopterygota</taxon>
        <taxon>Hymenoptera</taxon>
        <taxon>Apocrita</taxon>
        <taxon>Proctotrupomorpha</taxon>
        <taxon>Chalcidoidea</taxon>
        <taxon>Trichogrammatidae</taxon>
        <taxon>Trichogramma</taxon>
    </lineage>
</organism>
<accession>A0ABD2XEA8</accession>
<dbReference type="Proteomes" id="UP001627154">
    <property type="component" value="Unassembled WGS sequence"/>
</dbReference>
<protein>
    <submittedName>
        <fullName evidence="2">Uncharacterized protein</fullName>
    </submittedName>
</protein>
<dbReference type="AlphaFoldDB" id="A0ABD2XEA8"/>
<keyword evidence="3" id="KW-1185">Reference proteome</keyword>
<evidence type="ECO:0000256" key="1">
    <source>
        <dbReference type="SAM" id="SignalP"/>
    </source>
</evidence>
<dbReference type="EMBL" id="JBJJXI010000029">
    <property type="protein sequence ID" value="KAL3403658.1"/>
    <property type="molecule type" value="Genomic_DNA"/>
</dbReference>
<keyword evidence="1" id="KW-0732">Signal</keyword>
<evidence type="ECO:0000313" key="3">
    <source>
        <dbReference type="Proteomes" id="UP001627154"/>
    </source>
</evidence>
<reference evidence="2 3" key="1">
    <citation type="journal article" date="2024" name="bioRxiv">
        <title>A reference genome for Trichogramma kaykai: A tiny desert-dwelling parasitoid wasp with competing sex-ratio distorters.</title>
        <authorList>
            <person name="Culotta J."/>
            <person name="Lindsey A.R."/>
        </authorList>
    </citation>
    <scope>NUCLEOTIDE SEQUENCE [LARGE SCALE GENOMIC DNA]</scope>
    <source>
        <strain evidence="2 3">KSX58</strain>
    </source>
</reference>
<evidence type="ECO:0000313" key="2">
    <source>
        <dbReference type="EMBL" id="KAL3403658.1"/>
    </source>
</evidence>
<feature type="chain" id="PRO_5044851947" evidence="1">
    <location>
        <begin position="24"/>
        <end position="162"/>
    </location>
</feature>
<sequence>MKIFSAGFIIGISLFVSMLQVQANDLSHGKNSDTGLMLDPQHLGNLLSTVTTLPFVGALFRSSLDNIAETLMSLDDLTDGMLKKILNGSLPCELSLNHGLRCRGASKKGGLDGMLRSTLDAIPSSILPEFAKMLVLSSFRVTFLPMINQILSGPSRPLTGMK</sequence>
<proteinExistence type="predicted"/>
<gene>
    <name evidence="2" type="ORF">TKK_003597</name>
</gene>
<comment type="caution">
    <text evidence="2">The sequence shown here is derived from an EMBL/GenBank/DDBJ whole genome shotgun (WGS) entry which is preliminary data.</text>
</comment>
<name>A0ABD2XEA8_9HYME</name>